<feature type="transmembrane region" description="Helical" evidence="8">
    <location>
        <begin position="274"/>
        <end position="299"/>
    </location>
</feature>
<feature type="transmembrane region" description="Helical" evidence="8">
    <location>
        <begin position="221"/>
        <end position="244"/>
    </location>
</feature>
<keyword evidence="5 8" id="KW-0812">Transmembrane</keyword>
<keyword evidence="6 8" id="KW-1133">Transmembrane helix</keyword>
<dbReference type="InterPro" id="IPR002549">
    <property type="entry name" value="AI-2E-like"/>
</dbReference>
<feature type="transmembrane region" description="Helical" evidence="8">
    <location>
        <begin position="319"/>
        <end position="352"/>
    </location>
</feature>
<feature type="transmembrane region" description="Helical" evidence="8">
    <location>
        <begin position="250"/>
        <end position="267"/>
    </location>
</feature>
<feature type="transmembrane region" description="Helical" evidence="8">
    <location>
        <begin position="159"/>
        <end position="184"/>
    </location>
</feature>
<feature type="transmembrane region" description="Helical" evidence="8">
    <location>
        <begin position="7"/>
        <end position="26"/>
    </location>
</feature>
<dbReference type="Proteomes" id="UP001519921">
    <property type="component" value="Unassembled WGS sequence"/>
</dbReference>
<evidence type="ECO:0000313" key="9">
    <source>
        <dbReference type="EMBL" id="MBW6411246.1"/>
    </source>
</evidence>
<evidence type="ECO:0000256" key="3">
    <source>
        <dbReference type="ARBA" id="ARBA00022448"/>
    </source>
</evidence>
<reference evidence="9 10" key="1">
    <citation type="submission" date="2021-07" db="EMBL/GenBank/DDBJ databases">
        <title>Clostridium weizhouense sp. nov., an anaerobic bacterium isolated from activated sludge of Petroleum wastewater.</title>
        <authorList>
            <person name="Li Q."/>
        </authorList>
    </citation>
    <scope>NUCLEOTIDE SEQUENCE [LARGE SCALE GENOMIC DNA]</scope>
    <source>
        <strain evidence="9 10">YB-6</strain>
    </source>
</reference>
<dbReference type="PANTHER" id="PTHR21716:SF53">
    <property type="entry name" value="PERMEASE PERM-RELATED"/>
    <property type="match status" value="1"/>
</dbReference>
<feature type="transmembrane region" description="Helical" evidence="8">
    <location>
        <begin position="46"/>
        <end position="63"/>
    </location>
</feature>
<keyword evidence="3" id="KW-0813">Transport</keyword>
<evidence type="ECO:0000313" key="10">
    <source>
        <dbReference type="Proteomes" id="UP001519921"/>
    </source>
</evidence>
<comment type="similarity">
    <text evidence="2">Belongs to the autoinducer-2 exporter (AI-2E) (TC 2.A.86) family.</text>
</comment>
<accession>A0ABS7ARF2</accession>
<sequence>MFINKNIKYRDILLFALIGIIGYKIIDNYEFFFSLGTKFLSILSPFIYALICAYILNPVMMFFEKRFKLSRGNAIFVTYAIISILIFMLLFFTIPSIIDSIADITKEVPSYMEIVQGWINKALKNPKLNEIITQVGLLEKIQLLSIQFGNFTIGMLQGLLTYLLSFTTNLVKVILGFLIAVYVLSDKENLIKGTKTIIYILLKEKKAEDIINATRIYHKMIGVYIGTKAIDSLIIGLIALVGLILIKAPYALLLALIVGITNMIPYFGPFIGEIVGAVVCMFVSPVKALMAFLLLLTIQQFDAWYLDPKLIGAKVGVKPFWIIMGVIIAGAFWGPLGMLLASPTIATINIYYAKVVNKFRNNNKELVKKADL</sequence>
<proteinExistence type="inferred from homology"/>
<protein>
    <submittedName>
        <fullName evidence="9">AI-2E family transporter</fullName>
    </submittedName>
</protein>
<dbReference type="Pfam" id="PF01594">
    <property type="entry name" value="AI-2E_transport"/>
    <property type="match status" value="1"/>
</dbReference>
<name>A0ABS7ARF2_9CLOT</name>
<evidence type="ECO:0000256" key="8">
    <source>
        <dbReference type="SAM" id="Phobius"/>
    </source>
</evidence>
<evidence type="ECO:0000256" key="1">
    <source>
        <dbReference type="ARBA" id="ARBA00004651"/>
    </source>
</evidence>
<keyword evidence="4" id="KW-1003">Cell membrane</keyword>
<evidence type="ECO:0000256" key="7">
    <source>
        <dbReference type="ARBA" id="ARBA00023136"/>
    </source>
</evidence>
<evidence type="ECO:0000256" key="4">
    <source>
        <dbReference type="ARBA" id="ARBA00022475"/>
    </source>
</evidence>
<dbReference type="EMBL" id="JAHXPT010000012">
    <property type="protein sequence ID" value="MBW6411246.1"/>
    <property type="molecule type" value="Genomic_DNA"/>
</dbReference>
<keyword evidence="7 8" id="KW-0472">Membrane</keyword>
<gene>
    <name evidence="9" type="ORF">KYD98_14225</name>
</gene>
<comment type="subcellular location">
    <subcellularLocation>
        <location evidence="1">Cell membrane</location>
        <topology evidence="1">Multi-pass membrane protein</topology>
    </subcellularLocation>
</comment>
<feature type="transmembrane region" description="Helical" evidence="8">
    <location>
        <begin position="75"/>
        <end position="98"/>
    </location>
</feature>
<dbReference type="PANTHER" id="PTHR21716">
    <property type="entry name" value="TRANSMEMBRANE PROTEIN"/>
    <property type="match status" value="1"/>
</dbReference>
<keyword evidence="10" id="KW-1185">Reference proteome</keyword>
<dbReference type="RefSeq" id="WP_219780710.1">
    <property type="nucleotide sequence ID" value="NZ_JAHXPT010000012.1"/>
</dbReference>
<evidence type="ECO:0000256" key="2">
    <source>
        <dbReference type="ARBA" id="ARBA00009773"/>
    </source>
</evidence>
<evidence type="ECO:0000256" key="5">
    <source>
        <dbReference type="ARBA" id="ARBA00022692"/>
    </source>
</evidence>
<comment type="caution">
    <text evidence="9">The sequence shown here is derived from an EMBL/GenBank/DDBJ whole genome shotgun (WGS) entry which is preliminary data.</text>
</comment>
<organism evidence="9 10">
    <name type="scientific">Clostridium weizhouense</name>
    <dbReference type="NCBI Taxonomy" id="2859781"/>
    <lineage>
        <taxon>Bacteria</taxon>
        <taxon>Bacillati</taxon>
        <taxon>Bacillota</taxon>
        <taxon>Clostridia</taxon>
        <taxon>Eubacteriales</taxon>
        <taxon>Clostridiaceae</taxon>
        <taxon>Clostridium</taxon>
    </lineage>
</organism>
<evidence type="ECO:0000256" key="6">
    <source>
        <dbReference type="ARBA" id="ARBA00022989"/>
    </source>
</evidence>